<organism evidence="3 4">
    <name type="scientific">Paracoccus marinaquae</name>
    <dbReference type="NCBI Taxonomy" id="2841926"/>
    <lineage>
        <taxon>Bacteria</taxon>
        <taxon>Pseudomonadati</taxon>
        <taxon>Pseudomonadota</taxon>
        <taxon>Alphaproteobacteria</taxon>
        <taxon>Rhodobacterales</taxon>
        <taxon>Paracoccaceae</taxon>
        <taxon>Paracoccus</taxon>
    </lineage>
</organism>
<evidence type="ECO:0000256" key="1">
    <source>
        <dbReference type="SAM" id="Phobius"/>
    </source>
</evidence>
<feature type="transmembrane region" description="Helical" evidence="1">
    <location>
        <begin position="12"/>
        <end position="30"/>
    </location>
</feature>
<feature type="transmembrane region" description="Helical" evidence="1">
    <location>
        <begin position="82"/>
        <end position="115"/>
    </location>
</feature>
<dbReference type="InterPro" id="IPR009936">
    <property type="entry name" value="DUF1468"/>
</dbReference>
<evidence type="ECO:0000313" key="4">
    <source>
        <dbReference type="Proteomes" id="UP001166191"/>
    </source>
</evidence>
<dbReference type="EMBL" id="JAHKNG010000006">
    <property type="protein sequence ID" value="MBU3029545.1"/>
    <property type="molecule type" value="Genomic_DNA"/>
</dbReference>
<dbReference type="Proteomes" id="UP001166191">
    <property type="component" value="Unassembled WGS sequence"/>
</dbReference>
<feature type="transmembrane region" description="Helical" evidence="1">
    <location>
        <begin position="121"/>
        <end position="140"/>
    </location>
</feature>
<protein>
    <submittedName>
        <fullName evidence="3">Tripartite tricarboxylate transporter TctB family protein</fullName>
    </submittedName>
</protein>
<comment type="caution">
    <text evidence="3">The sequence shown here is derived from an EMBL/GenBank/DDBJ whole genome shotgun (WGS) entry which is preliminary data.</text>
</comment>
<reference evidence="3" key="1">
    <citation type="submission" date="2021-06" db="EMBL/GenBank/DDBJ databases">
        <title>Paracoccus bacterium XHP0099 sp. nov., isolated from the surface waters of the Yellow Sea.</title>
        <authorList>
            <person name="Xue H."/>
            <person name="Zhang D."/>
        </authorList>
    </citation>
    <scope>NUCLEOTIDE SEQUENCE</scope>
    <source>
        <strain evidence="3">XHP0099</strain>
    </source>
</reference>
<dbReference type="Pfam" id="PF07331">
    <property type="entry name" value="TctB"/>
    <property type="match status" value="1"/>
</dbReference>
<evidence type="ECO:0000259" key="2">
    <source>
        <dbReference type="Pfam" id="PF07331"/>
    </source>
</evidence>
<sequence>MHDKIHRSAGELAFYAVLFIFSLVLLWSAYGISGFESLSSPGALPMAVALAMVISSGLILLDSCRNAERDSTRFFRDILPPVIIVMMLFITGYALLLVPLGFLPTSLLFLVVSILYLRRGGIVFALTVSAGALIAIYIVFRLIFTVLMPSGIVPEAEILAAFGRMFGGAQ</sequence>
<accession>A0ABS6AIQ5</accession>
<keyword evidence="1" id="KW-0812">Transmembrane</keyword>
<feature type="transmembrane region" description="Helical" evidence="1">
    <location>
        <begin position="42"/>
        <end position="61"/>
    </location>
</feature>
<keyword evidence="1" id="KW-0472">Membrane</keyword>
<keyword evidence="4" id="KW-1185">Reference proteome</keyword>
<proteinExistence type="predicted"/>
<gene>
    <name evidence="3" type="ORF">KNW02_05330</name>
</gene>
<keyword evidence="1" id="KW-1133">Transmembrane helix</keyword>
<dbReference type="RefSeq" id="WP_216032241.1">
    <property type="nucleotide sequence ID" value="NZ_JAHKNG010000006.1"/>
</dbReference>
<evidence type="ECO:0000313" key="3">
    <source>
        <dbReference type="EMBL" id="MBU3029545.1"/>
    </source>
</evidence>
<feature type="domain" description="DUF1468" evidence="2">
    <location>
        <begin position="15"/>
        <end position="149"/>
    </location>
</feature>
<name>A0ABS6AIQ5_9RHOB</name>